<keyword evidence="2 5" id="KW-0489">Methyltransferase</keyword>
<comment type="similarity">
    <text evidence="5">Belongs to the class I-like SAM-binding methyltransferase superfamily. EFM7 family.</text>
</comment>
<dbReference type="InterPro" id="IPR025784">
    <property type="entry name" value="EFM7"/>
</dbReference>
<dbReference type="GO" id="GO:0016279">
    <property type="term" value="F:protein-lysine N-methyltransferase activity"/>
    <property type="evidence" value="ECO:0007669"/>
    <property type="project" value="UniProtKB-UniRule"/>
</dbReference>
<dbReference type="PANTHER" id="PTHR14614:SF10">
    <property type="entry name" value="PROTEIN N-TERMINAL AND LYSINE N-METHYLTRANSFERASE EFM7"/>
    <property type="match status" value="1"/>
</dbReference>
<dbReference type="Proteomes" id="UP001151582">
    <property type="component" value="Unassembled WGS sequence"/>
</dbReference>
<keyword evidence="1 5" id="KW-0963">Cytoplasm</keyword>
<comment type="caution">
    <text evidence="6">The sequence shown here is derived from an EMBL/GenBank/DDBJ whole genome shotgun (WGS) entry which is preliminary data.</text>
</comment>
<dbReference type="PANTHER" id="PTHR14614">
    <property type="entry name" value="HEPATOCELLULAR CARCINOMA-ASSOCIATED ANTIGEN"/>
    <property type="match status" value="1"/>
</dbReference>
<evidence type="ECO:0000256" key="3">
    <source>
        <dbReference type="ARBA" id="ARBA00022679"/>
    </source>
</evidence>
<dbReference type="EC" id="2.1.1.-" evidence="5"/>
<evidence type="ECO:0000313" key="6">
    <source>
        <dbReference type="EMBL" id="KAJ1975750.1"/>
    </source>
</evidence>
<protein>
    <recommendedName>
        <fullName evidence="5">Protein N-terminal and lysine N-methyltransferase EFM7</fullName>
        <ecNumber evidence="5">2.1.1.-</ecNumber>
    </recommendedName>
    <alternativeName>
        <fullName evidence="5">Elongation factor methyltransferase 7</fullName>
    </alternativeName>
</protein>
<evidence type="ECO:0000256" key="5">
    <source>
        <dbReference type="HAMAP-Rule" id="MF_03223"/>
    </source>
</evidence>
<proteinExistence type="inferred from homology"/>
<accession>A0A9W8ECF1</accession>
<dbReference type="Pfam" id="PF10294">
    <property type="entry name" value="Methyltransf_16"/>
    <property type="match status" value="1"/>
</dbReference>
<feature type="binding site" evidence="5">
    <location>
        <position position="63"/>
    </location>
    <ligand>
        <name>S-adenosyl-L-methionine</name>
        <dbReference type="ChEBI" id="CHEBI:59789"/>
    </ligand>
</feature>
<keyword evidence="4 5" id="KW-0949">S-adenosyl-L-methionine</keyword>
<keyword evidence="7" id="KW-1185">Reference proteome</keyword>
<feature type="binding site" evidence="5">
    <location>
        <begin position="89"/>
        <end position="91"/>
    </location>
    <ligand>
        <name>S-adenosyl-L-methionine</name>
        <dbReference type="ChEBI" id="CHEBI:59789"/>
    </ligand>
</feature>
<dbReference type="GO" id="GO:0032259">
    <property type="term" value="P:methylation"/>
    <property type="evidence" value="ECO:0007669"/>
    <property type="project" value="UniProtKB-KW"/>
</dbReference>
<comment type="function">
    <text evidence="5">S-adenosyl-L-methionine-dependent protein methyltransferase that trimethylates the N-terminal glycine 'Gly-2' of elongation factor 1-alpha, before also catalyzing the mono- and dimethylation of 'Lys-3'.</text>
</comment>
<keyword evidence="3 5" id="KW-0808">Transferase</keyword>
<dbReference type="GO" id="GO:0071885">
    <property type="term" value="F:N-terminal protein N-methyltransferase activity"/>
    <property type="evidence" value="ECO:0007669"/>
    <property type="project" value="UniProtKB-UniRule"/>
</dbReference>
<dbReference type="OrthoDB" id="46564at2759"/>
<gene>
    <name evidence="5 6" type="primary">EFM7</name>
    <name evidence="6" type="ORF">H4R34_004224</name>
</gene>
<dbReference type="GO" id="GO:0005737">
    <property type="term" value="C:cytoplasm"/>
    <property type="evidence" value="ECO:0007669"/>
    <property type="project" value="UniProtKB-SubCell"/>
</dbReference>
<dbReference type="SUPFAM" id="SSF53335">
    <property type="entry name" value="S-adenosyl-L-methionine-dependent methyltransferases"/>
    <property type="match status" value="1"/>
</dbReference>
<comment type="subcellular location">
    <subcellularLocation>
        <location evidence="5">Cytoplasm</location>
    </subcellularLocation>
</comment>
<dbReference type="EMBL" id="JANBQB010000495">
    <property type="protein sequence ID" value="KAJ1975750.1"/>
    <property type="molecule type" value="Genomic_DNA"/>
</dbReference>
<dbReference type="AlphaFoldDB" id="A0A9W8ECF1"/>
<dbReference type="PROSITE" id="PS51560">
    <property type="entry name" value="SAM_MT_NNT1"/>
    <property type="match status" value="1"/>
</dbReference>
<evidence type="ECO:0000256" key="4">
    <source>
        <dbReference type="ARBA" id="ARBA00022691"/>
    </source>
</evidence>
<evidence type="ECO:0000256" key="2">
    <source>
        <dbReference type="ARBA" id="ARBA00022603"/>
    </source>
</evidence>
<evidence type="ECO:0000256" key="1">
    <source>
        <dbReference type="ARBA" id="ARBA00022490"/>
    </source>
</evidence>
<comment type="caution">
    <text evidence="5">Lacks conserved residue(s) required for the propagation of feature annotation.</text>
</comment>
<sequence length="281" mass="30970">MTEDLAFGEGLTMFEEPEDYQQPKPQPTLVTFTRHAANVPHGSPSAVELRLLGNHPLWGHILWNAAKHFTHYFDARKALVQNKTVLELGAGAALPSIVAALNGARKVVVTDYPDVDLLGNIEYNLAHSVPALMKQGTVQHAGYIWGYDPTPLLQHVAPPGTNAADVLTMPAKFDVVILCDLIFNHSQHRNMLQSCQQCLTTDPAKPGKAFVFFTHHRPNLAHCDMAFFDLARDKFGFKVEHILSDQLEPMFAQDPGDPMVRATVHGYQLTKPLPTAAPSPS</sequence>
<name>A0A9W8ECF1_9FUNG</name>
<dbReference type="Gene3D" id="3.40.50.150">
    <property type="entry name" value="Vaccinia Virus protein VP39"/>
    <property type="match status" value="1"/>
</dbReference>
<organism evidence="6 7">
    <name type="scientific">Dimargaris verticillata</name>
    <dbReference type="NCBI Taxonomy" id="2761393"/>
    <lineage>
        <taxon>Eukaryota</taxon>
        <taxon>Fungi</taxon>
        <taxon>Fungi incertae sedis</taxon>
        <taxon>Zoopagomycota</taxon>
        <taxon>Kickxellomycotina</taxon>
        <taxon>Dimargaritomycetes</taxon>
        <taxon>Dimargaritales</taxon>
        <taxon>Dimargaritaceae</taxon>
        <taxon>Dimargaris</taxon>
    </lineage>
</organism>
<feature type="binding site" evidence="5">
    <location>
        <position position="111"/>
    </location>
    <ligand>
        <name>S-adenosyl-L-methionine</name>
        <dbReference type="ChEBI" id="CHEBI:59789"/>
    </ligand>
</feature>
<reference evidence="6" key="1">
    <citation type="submission" date="2022-07" db="EMBL/GenBank/DDBJ databases">
        <title>Phylogenomic reconstructions and comparative analyses of Kickxellomycotina fungi.</title>
        <authorList>
            <person name="Reynolds N.K."/>
            <person name="Stajich J.E."/>
            <person name="Barry K."/>
            <person name="Grigoriev I.V."/>
            <person name="Crous P."/>
            <person name="Smith M.E."/>
        </authorList>
    </citation>
    <scope>NUCLEOTIDE SEQUENCE</scope>
    <source>
        <strain evidence="6">RSA 567</strain>
    </source>
</reference>
<dbReference type="HAMAP" id="MF_03223">
    <property type="entry name" value="Methyltr_EFM7"/>
    <property type="match status" value="1"/>
</dbReference>
<evidence type="ECO:0000313" key="7">
    <source>
        <dbReference type="Proteomes" id="UP001151582"/>
    </source>
</evidence>
<feature type="binding site" evidence="5">
    <location>
        <position position="145"/>
    </location>
    <ligand>
        <name>S-adenosyl-L-methionine</name>
        <dbReference type="ChEBI" id="CHEBI:59789"/>
    </ligand>
</feature>
<dbReference type="InterPro" id="IPR029063">
    <property type="entry name" value="SAM-dependent_MTases_sf"/>
</dbReference>
<dbReference type="InterPro" id="IPR019410">
    <property type="entry name" value="Methyltransf_16"/>
</dbReference>